<dbReference type="SUPFAM" id="SSF109854">
    <property type="entry name" value="DinB/YfiT-like putative metalloenzymes"/>
    <property type="match status" value="1"/>
</dbReference>
<gene>
    <name evidence="2" type="ORF">ACFO3U_08150</name>
</gene>
<comment type="caution">
    <text evidence="2">The sequence shown here is derived from an EMBL/GenBank/DDBJ whole genome shotgun (WGS) entry which is preliminary data.</text>
</comment>
<evidence type="ECO:0000313" key="2">
    <source>
        <dbReference type="EMBL" id="MFC4739964.1"/>
    </source>
</evidence>
<evidence type="ECO:0000313" key="3">
    <source>
        <dbReference type="Proteomes" id="UP001595885"/>
    </source>
</evidence>
<dbReference type="InterPro" id="IPR024775">
    <property type="entry name" value="DinB-like"/>
</dbReference>
<feature type="domain" description="DinB-like" evidence="1">
    <location>
        <begin position="34"/>
        <end position="163"/>
    </location>
</feature>
<dbReference type="RefSeq" id="WP_379740393.1">
    <property type="nucleotide sequence ID" value="NZ_JBHSGW010000021.1"/>
</dbReference>
<protein>
    <submittedName>
        <fullName evidence="2">DinB family protein</fullName>
    </submittedName>
</protein>
<keyword evidence="3" id="KW-1185">Reference proteome</keyword>
<proteinExistence type="predicted"/>
<dbReference type="InterPro" id="IPR034660">
    <property type="entry name" value="DinB/YfiT-like"/>
</dbReference>
<accession>A0ABV9P7P0</accession>
<evidence type="ECO:0000259" key="1">
    <source>
        <dbReference type="Pfam" id="PF12867"/>
    </source>
</evidence>
<organism evidence="2 3">
    <name type="scientific">Flavobacterium ponti</name>
    <dbReference type="NCBI Taxonomy" id="665133"/>
    <lineage>
        <taxon>Bacteria</taxon>
        <taxon>Pseudomonadati</taxon>
        <taxon>Bacteroidota</taxon>
        <taxon>Flavobacteriia</taxon>
        <taxon>Flavobacteriales</taxon>
        <taxon>Flavobacteriaceae</taxon>
        <taxon>Flavobacterium</taxon>
    </lineage>
</organism>
<dbReference type="EMBL" id="JBHSGW010000021">
    <property type="protein sequence ID" value="MFC4739964.1"/>
    <property type="molecule type" value="Genomic_DNA"/>
</dbReference>
<reference evidence="3" key="1">
    <citation type="journal article" date="2019" name="Int. J. Syst. Evol. Microbiol.">
        <title>The Global Catalogue of Microorganisms (GCM) 10K type strain sequencing project: providing services to taxonomists for standard genome sequencing and annotation.</title>
        <authorList>
            <consortium name="The Broad Institute Genomics Platform"/>
            <consortium name="The Broad Institute Genome Sequencing Center for Infectious Disease"/>
            <person name="Wu L."/>
            <person name="Ma J."/>
        </authorList>
    </citation>
    <scope>NUCLEOTIDE SEQUENCE [LARGE SCALE GENOMIC DNA]</scope>
    <source>
        <strain evidence="3">CCUG 50349</strain>
    </source>
</reference>
<name>A0ABV9P7P0_9FLAO</name>
<dbReference type="Gene3D" id="1.20.120.450">
    <property type="entry name" value="dinb family like domain"/>
    <property type="match status" value="1"/>
</dbReference>
<sequence length="168" mass="19595">MELNKNEFAPFFETYISLSKKMNFQDNFLSNMENSVAFFNAIPKDKLDYRYQPEKWSIKDILLHIIDCERIFQYRALRISRNDATPLPGFEEDNYAVEANATNRSLESLLNEYKTVRSATCSLFDSFNDQQLILMGNASGKNISVRAIGFIILGHELHHIKIIKERYL</sequence>
<dbReference type="Pfam" id="PF12867">
    <property type="entry name" value="DinB_2"/>
    <property type="match status" value="1"/>
</dbReference>
<dbReference type="Proteomes" id="UP001595885">
    <property type="component" value="Unassembled WGS sequence"/>
</dbReference>